<dbReference type="Gene3D" id="1.10.630.10">
    <property type="entry name" value="Cytochrome P450"/>
    <property type="match status" value="2"/>
</dbReference>
<dbReference type="PANTHER" id="PTHR24292">
    <property type="entry name" value="CYTOCHROME P450"/>
    <property type="match status" value="1"/>
</dbReference>
<evidence type="ECO:0000256" key="7">
    <source>
        <dbReference type="ARBA" id="ARBA00022723"/>
    </source>
</evidence>
<evidence type="ECO:0000256" key="13">
    <source>
        <dbReference type="ARBA" id="ARBA00023136"/>
    </source>
</evidence>
<comment type="similarity">
    <text evidence="5">Belongs to the cytochrome P450 family.</text>
</comment>
<dbReference type="EMBL" id="AJWK01002077">
    <property type="status" value="NOT_ANNOTATED_CDS"/>
    <property type="molecule type" value="Genomic_DNA"/>
</dbReference>
<keyword evidence="8" id="KW-0256">Endoplasmic reticulum</keyword>
<evidence type="ECO:0000256" key="2">
    <source>
        <dbReference type="ARBA" id="ARBA00003690"/>
    </source>
</evidence>
<sequence length="261" mass="30189">MSILDLIVWMIFASLATWIGIKKYLKYFWTSKGVSYVAGPPLVGVISNVLLNKTSFSQLFLDLYNHPKTKKDAVTGFYFFHKACLLVRHPELFKRILVKDFNQFPDRRMSSDPKSDPIGMNTLVNVKGDTWRNIRNHITPVFTETDEFLRTAILDVMQEREKKTLRLYPSIPFLERTCQPADGKASYSLEPYHKFSIPRGMPIYIPAIAVQRDPNFFPDPLTFSPERFAPDAEPRIDHNLLFGLRTGSKELPRIPFWNITS</sequence>
<comment type="subcellular location">
    <subcellularLocation>
        <location evidence="4">Endoplasmic reticulum membrane</location>
        <topology evidence="4">Peripheral membrane protein</topology>
    </subcellularLocation>
    <subcellularLocation>
        <location evidence="3">Microsome membrane</location>
        <topology evidence="3">Peripheral membrane protein</topology>
    </subcellularLocation>
</comment>
<evidence type="ECO:0000256" key="9">
    <source>
        <dbReference type="ARBA" id="ARBA00022848"/>
    </source>
</evidence>
<dbReference type="GO" id="GO:0005789">
    <property type="term" value="C:endoplasmic reticulum membrane"/>
    <property type="evidence" value="ECO:0007669"/>
    <property type="project" value="UniProtKB-SubCell"/>
</dbReference>
<dbReference type="AlphaFoldDB" id="A0A1B0C998"/>
<evidence type="ECO:0000256" key="12">
    <source>
        <dbReference type="ARBA" id="ARBA00023033"/>
    </source>
</evidence>
<reference evidence="14" key="1">
    <citation type="submission" date="2020-05" db="UniProtKB">
        <authorList>
            <consortium name="EnsemblMetazoa"/>
        </authorList>
    </citation>
    <scope>IDENTIFICATION</scope>
    <source>
        <strain evidence="14">Jacobina</strain>
    </source>
</reference>
<keyword evidence="9" id="KW-0492">Microsome</keyword>
<dbReference type="VEuPathDB" id="VectorBase:LLONM1_005599"/>
<dbReference type="PRINTS" id="PR00465">
    <property type="entry name" value="EP450IV"/>
</dbReference>
<evidence type="ECO:0000256" key="4">
    <source>
        <dbReference type="ARBA" id="ARBA00004406"/>
    </source>
</evidence>
<dbReference type="GO" id="GO:0016705">
    <property type="term" value="F:oxidoreductase activity, acting on paired donors, with incorporation or reduction of molecular oxygen"/>
    <property type="evidence" value="ECO:0007669"/>
    <property type="project" value="InterPro"/>
</dbReference>
<dbReference type="InterPro" id="IPR001128">
    <property type="entry name" value="Cyt_P450"/>
</dbReference>
<proteinExistence type="inferred from homology"/>
<keyword evidence="6" id="KW-0349">Heme</keyword>
<name>A0A1B0C998_LUTLO</name>
<protein>
    <recommendedName>
        <fullName evidence="16">Cytochrome</fullName>
    </recommendedName>
</protein>
<keyword evidence="13" id="KW-0472">Membrane</keyword>
<evidence type="ECO:0000256" key="10">
    <source>
        <dbReference type="ARBA" id="ARBA00023002"/>
    </source>
</evidence>
<keyword evidence="11" id="KW-0408">Iron</keyword>
<keyword evidence="15" id="KW-1185">Reference proteome</keyword>
<evidence type="ECO:0000256" key="3">
    <source>
        <dbReference type="ARBA" id="ARBA00004174"/>
    </source>
</evidence>
<dbReference type="VEuPathDB" id="VectorBase:LLOJ000520"/>
<dbReference type="EnsemblMetazoa" id="LLOJ000520-RA">
    <property type="protein sequence ID" value="LLOJ000520-PA"/>
    <property type="gene ID" value="LLOJ000520"/>
</dbReference>
<dbReference type="GO" id="GO:0046701">
    <property type="term" value="P:insecticide catabolic process"/>
    <property type="evidence" value="ECO:0007669"/>
    <property type="project" value="TreeGrafter"/>
</dbReference>
<dbReference type="GO" id="GO:0020037">
    <property type="term" value="F:heme binding"/>
    <property type="evidence" value="ECO:0007669"/>
    <property type="project" value="InterPro"/>
</dbReference>
<dbReference type="Pfam" id="PF00067">
    <property type="entry name" value="p450"/>
    <property type="match status" value="2"/>
</dbReference>
<dbReference type="GO" id="GO:0005506">
    <property type="term" value="F:iron ion binding"/>
    <property type="evidence" value="ECO:0007669"/>
    <property type="project" value="InterPro"/>
</dbReference>
<dbReference type="InterPro" id="IPR036396">
    <property type="entry name" value="Cyt_P450_sf"/>
</dbReference>
<evidence type="ECO:0000256" key="11">
    <source>
        <dbReference type="ARBA" id="ARBA00023004"/>
    </source>
</evidence>
<dbReference type="InterPro" id="IPR002403">
    <property type="entry name" value="Cyt_P450_E_grp-IV"/>
</dbReference>
<keyword evidence="10" id="KW-0560">Oxidoreductase</keyword>
<evidence type="ECO:0008006" key="16">
    <source>
        <dbReference type="Google" id="ProtNLM"/>
    </source>
</evidence>
<evidence type="ECO:0000256" key="6">
    <source>
        <dbReference type="ARBA" id="ARBA00022617"/>
    </source>
</evidence>
<comment type="cofactor">
    <cofactor evidence="1">
        <name>heme</name>
        <dbReference type="ChEBI" id="CHEBI:30413"/>
    </cofactor>
</comment>
<dbReference type="GO" id="GO:0004497">
    <property type="term" value="F:monooxygenase activity"/>
    <property type="evidence" value="ECO:0007669"/>
    <property type="project" value="UniProtKB-KW"/>
</dbReference>
<organism evidence="14 15">
    <name type="scientific">Lutzomyia longipalpis</name>
    <name type="common">Sand fly</name>
    <dbReference type="NCBI Taxonomy" id="7200"/>
    <lineage>
        <taxon>Eukaryota</taxon>
        <taxon>Metazoa</taxon>
        <taxon>Ecdysozoa</taxon>
        <taxon>Arthropoda</taxon>
        <taxon>Hexapoda</taxon>
        <taxon>Insecta</taxon>
        <taxon>Pterygota</taxon>
        <taxon>Neoptera</taxon>
        <taxon>Endopterygota</taxon>
        <taxon>Diptera</taxon>
        <taxon>Nematocera</taxon>
        <taxon>Psychodoidea</taxon>
        <taxon>Psychodidae</taxon>
        <taxon>Lutzomyia</taxon>
        <taxon>Lutzomyia</taxon>
    </lineage>
</organism>
<comment type="function">
    <text evidence="2">May be involved in the metabolism of insect hormones and in the breakdown of synthetic insecticides.</text>
</comment>
<dbReference type="InterPro" id="IPR050476">
    <property type="entry name" value="Insect_CytP450_Detox"/>
</dbReference>
<keyword evidence="7" id="KW-0479">Metal-binding</keyword>
<evidence type="ECO:0000256" key="8">
    <source>
        <dbReference type="ARBA" id="ARBA00022824"/>
    </source>
</evidence>
<evidence type="ECO:0000313" key="14">
    <source>
        <dbReference type="EnsemblMetazoa" id="LLOJ000520-PA"/>
    </source>
</evidence>
<evidence type="ECO:0000313" key="15">
    <source>
        <dbReference type="Proteomes" id="UP000092461"/>
    </source>
</evidence>
<dbReference type="Proteomes" id="UP000092461">
    <property type="component" value="Unassembled WGS sequence"/>
</dbReference>
<evidence type="ECO:0000256" key="1">
    <source>
        <dbReference type="ARBA" id="ARBA00001971"/>
    </source>
</evidence>
<dbReference type="PANTHER" id="PTHR24292:SF45">
    <property type="entry name" value="CYTOCHROME P450 6G1-RELATED"/>
    <property type="match status" value="1"/>
</dbReference>
<keyword evidence="12" id="KW-0503">Monooxygenase</keyword>
<evidence type="ECO:0000256" key="5">
    <source>
        <dbReference type="ARBA" id="ARBA00010617"/>
    </source>
</evidence>
<dbReference type="GO" id="GO:0046680">
    <property type="term" value="P:response to DDT"/>
    <property type="evidence" value="ECO:0007669"/>
    <property type="project" value="TreeGrafter"/>
</dbReference>
<dbReference type="SUPFAM" id="SSF48264">
    <property type="entry name" value="Cytochrome P450"/>
    <property type="match status" value="2"/>
</dbReference>
<accession>A0A1B0C998</accession>